<gene>
    <name evidence="6" type="ORF">E4Q23_01780</name>
</gene>
<evidence type="ECO:0000256" key="2">
    <source>
        <dbReference type="SAM" id="SignalP"/>
    </source>
</evidence>
<dbReference type="EMBL" id="SPMY01000005">
    <property type="protein sequence ID" value="NMQ26600.1"/>
    <property type="molecule type" value="Genomic_DNA"/>
</dbReference>
<sequence length="360" mass="38784">MRSNTHLHLLLASLALLCGPALAADPPPASVIVAPARQIQFADSIEALGTVAARESVALTATVTETVSALHFDDGDRVEKGQLLAELSSREEHAQLEEARATVSEALRQYQRFQSLAAKGTAAKSLLDERQRDWETARARLAAIESRLADRLIKAPFAGVVGLRDLSVGALVEPGDLITTVDDDSAVKLEFPVAATYLEVLRPGLEVSASSRAFPGRRFHGTIKAVNSRIDPVTRSIRVRATLPNPEHLLRPGLLMNVLVQQEPRTTLLIPEESLLPLGEQQFVFVVNADGKVDKRELQIGGRRPGLVEVVKGVAVDEQVITHGHMQLHPGQAVHIIAIDDGSRNLAELLRSLPGGVATP</sequence>
<evidence type="ECO:0000259" key="4">
    <source>
        <dbReference type="Pfam" id="PF25954"/>
    </source>
</evidence>
<name>A0ABX1TT34_9PROT</name>
<dbReference type="InterPro" id="IPR058637">
    <property type="entry name" value="YknX-like_C"/>
</dbReference>
<dbReference type="NCBIfam" id="TIGR01730">
    <property type="entry name" value="RND_mfp"/>
    <property type="match status" value="1"/>
</dbReference>
<keyword evidence="7" id="KW-1185">Reference proteome</keyword>
<dbReference type="Gene3D" id="2.40.30.170">
    <property type="match status" value="1"/>
</dbReference>
<protein>
    <submittedName>
        <fullName evidence="6">Efflux RND transporter periplasmic adaptor subunit</fullName>
    </submittedName>
</protein>
<feature type="domain" description="Multidrug resistance protein MdtA-like barrel-sandwich hybrid" evidence="3">
    <location>
        <begin position="56"/>
        <end position="176"/>
    </location>
</feature>
<dbReference type="InterPro" id="IPR006143">
    <property type="entry name" value="RND_pump_MFP"/>
</dbReference>
<dbReference type="Gene3D" id="1.10.287.470">
    <property type="entry name" value="Helix hairpin bin"/>
    <property type="match status" value="1"/>
</dbReference>
<proteinExistence type="inferred from homology"/>
<dbReference type="Pfam" id="PF25989">
    <property type="entry name" value="YknX_C"/>
    <property type="match status" value="1"/>
</dbReference>
<dbReference type="Proteomes" id="UP000749010">
    <property type="component" value="Unassembled WGS sequence"/>
</dbReference>
<evidence type="ECO:0000256" key="1">
    <source>
        <dbReference type="ARBA" id="ARBA00009477"/>
    </source>
</evidence>
<feature type="chain" id="PRO_5046718214" evidence="2">
    <location>
        <begin position="24"/>
        <end position="360"/>
    </location>
</feature>
<keyword evidence="2" id="KW-0732">Signal</keyword>
<evidence type="ECO:0000259" key="5">
    <source>
        <dbReference type="Pfam" id="PF25989"/>
    </source>
</evidence>
<dbReference type="PANTHER" id="PTHR30469:SF16">
    <property type="entry name" value="HAE1 FAMILY EFFLUX PUMP MFP COMPONENT"/>
    <property type="match status" value="1"/>
</dbReference>
<reference evidence="6 7" key="1">
    <citation type="submission" date="2019-03" db="EMBL/GenBank/DDBJ databases">
        <title>Metabolic reconstructions from genomes of highly enriched 'Candidatus Accumulibacter' and 'Candidatus Competibacter' bioreactor populations.</title>
        <authorList>
            <person name="Annavajhala M.K."/>
            <person name="Welles L."/>
            <person name="Abbas B."/>
            <person name="Sorokin D."/>
            <person name="Park H."/>
            <person name="Van Loosdrecht M."/>
            <person name="Chandran K."/>
        </authorList>
    </citation>
    <scope>NUCLEOTIDE SEQUENCE [LARGE SCALE GENOMIC DNA]</scope>
    <source>
        <strain evidence="6 7">SBR_S</strain>
    </source>
</reference>
<evidence type="ECO:0000313" key="7">
    <source>
        <dbReference type="Proteomes" id="UP000749010"/>
    </source>
</evidence>
<comment type="similarity">
    <text evidence="1">Belongs to the membrane fusion protein (MFP) (TC 8.A.1) family.</text>
</comment>
<feature type="domain" description="YknX-like C-terminal permuted SH3-like" evidence="5">
    <location>
        <begin position="269"/>
        <end position="335"/>
    </location>
</feature>
<dbReference type="PANTHER" id="PTHR30469">
    <property type="entry name" value="MULTIDRUG RESISTANCE PROTEIN MDTA"/>
    <property type="match status" value="1"/>
</dbReference>
<dbReference type="InterPro" id="IPR058792">
    <property type="entry name" value="Beta-barrel_RND_2"/>
</dbReference>
<dbReference type="SUPFAM" id="SSF111369">
    <property type="entry name" value="HlyD-like secretion proteins"/>
    <property type="match status" value="1"/>
</dbReference>
<dbReference type="RefSeq" id="WP_169065045.1">
    <property type="nucleotide sequence ID" value="NZ_SPMY01000005.1"/>
</dbReference>
<dbReference type="Pfam" id="PF25917">
    <property type="entry name" value="BSH_RND"/>
    <property type="match status" value="1"/>
</dbReference>
<evidence type="ECO:0000259" key="3">
    <source>
        <dbReference type="Pfam" id="PF25917"/>
    </source>
</evidence>
<feature type="signal peptide" evidence="2">
    <location>
        <begin position="1"/>
        <end position="23"/>
    </location>
</feature>
<dbReference type="Gene3D" id="2.40.420.20">
    <property type="match status" value="1"/>
</dbReference>
<organism evidence="6 7">
    <name type="scientific">Candidatus Accumulibacter phosphatis</name>
    <dbReference type="NCBI Taxonomy" id="327160"/>
    <lineage>
        <taxon>Bacteria</taxon>
        <taxon>Pseudomonadati</taxon>
        <taxon>Pseudomonadota</taxon>
        <taxon>Betaproteobacteria</taxon>
        <taxon>Candidatus Accumulibacter</taxon>
    </lineage>
</organism>
<evidence type="ECO:0000313" key="6">
    <source>
        <dbReference type="EMBL" id="NMQ26600.1"/>
    </source>
</evidence>
<feature type="domain" description="CusB-like beta-barrel" evidence="4">
    <location>
        <begin position="193"/>
        <end position="262"/>
    </location>
</feature>
<dbReference type="Pfam" id="PF25954">
    <property type="entry name" value="Beta-barrel_RND_2"/>
    <property type="match status" value="1"/>
</dbReference>
<dbReference type="InterPro" id="IPR058625">
    <property type="entry name" value="MdtA-like_BSH"/>
</dbReference>
<comment type="caution">
    <text evidence="6">The sequence shown here is derived from an EMBL/GenBank/DDBJ whole genome shotgun (WGS) entry which is preliminary data.</text>
</comment>
<dbReference type="Gene3D" id="2.40.50.100">
    <property type="match status" value="1"/>
</dbReference>
<accession>A0ABX1TT34</accession>